<proteinExistence type="predicted"/>
<protein>
    <submittedName>
        <fullName evidence="2">Uncharacterized protein</fullName>
    </submittedName>
</protein>
<evidence type="ECO:0000256" key="1">
    <source>
        <dbReference type="SAM" id="Phobius"/>
    </source>
</evidence>
<feature type="transmembrane region" description="Helical" evidence="1">
    <location>
        <begin position="5"/>
        <end position="26"/>
    </location>
</feature>
<organism evidence="2 3">
    <name type="scientific">Pseudoalteromonas luteoviolacea CPMOR-1</name>
    <dbReference type="NCBI Taxonomy" id="1365248"/>
    <lineage>
        <taxon>Bacteria</taxon>
        <taxon>Pseudomonadati</taxon>
        <taxon>Pseudomonadota</taxon>
        <taxon>Gammaproteobacteria</taxon>
        <taxon>Alteromonadales</taxon>
        <taxon>Pseudoalteromonadaceae</taxon>
        <taxon>Pseudoalteromonas</taxon>
    </lineage>
</organism>
<keyword evidence="1" id="KW-1133">Transmembrane helix</keyword>
<dbReference type="EMBL" id="AUYC01000035">
    <property type="protein sequence ID" value="KZN62046.1"/>
    <property type="molecule type" value="Genomic_DNA"/>
</dbReference>
<comment type="caution">
    <text evidence="2">The sequence shown here is derived from an EMBL/GenBank/DDBJ whole genome shotgun (WGS) entry which is preliminary data.</text>
</comment>
<accession>A0A167K2T6</accession>
<dbReference type="AlphaFoldDB" id="A0A167K2T6"/>
<keyword evidence="1" id="KW-0812">Transmembrane</keyword>
<dbReference type="PATRIC" id="fig|1365248.3.peg.3300"/>
<evidence type="ECO:0000313" key="2">
    <source>
        <dbReference type="EMBL" id="KZN62046.1"/>
    </source>
</evidence>
<feature type="transmembrane region" description="Helical" evidence="1">
    <location>
        <begin position="32"/>
        <end position="52"/>
    </location>
</feature>
<gene>
    <name evidence="2" type="ORF">N473_21110</name>
</gene>
<sequence length="67" mass="7979">MGFFIIIIAISNLLSHLLTIFVYFFVFVNALFNWLVILFKFLYFQLYAYSFWSVPSKKIRINLNSGD</sequence>
<keyword evidence="1" id="KW-0472">Membrane</keyword>
<name>A0A167K2T6_9GAMM</name>
<evidence type="ECO:0000313" key="3">
    <source>
        <dbReference type="Proteomes" id="UP000076486"/>
    </source>
</evidence>
<reference evidence="2 3" key="1">
    <citation type="submission" date="2013-07" db="EMBL/GenBank/DDBJ databases">
        <title>Comparative Genomic and Metabolomic Analysis of Twelve Strains of Pseudoalteromonas luteoviolacea.</title>
        <authorList>
            <person name="Vynne N.G."/>
            <person name="Mansson M."/>
            <person name="Gram L."/>
        </authorList>
    </citation>
    <scope>NUCLEOTIDE SEQUENCE [LARGE SCALE GENOMIC DNA]</scope>
    <source>
        <strain evidence="2 3">CPMOR-1</strain>
    </source>
</reference>
<dbReference type="Proteomes" id="UP000076486">
    <property type="component" value="Unassembled WGS sequence"/>
</dbReference>